<dbReference type="GO" id="GO:0046872">
    <property type="term" value="F:metal ion binding"/>
    <property type="evidence" value="ECO:0007669"/>
    <property type="project" value="UniProtKB-KW"/>
</dbReference>
<accession>A0A1T4ZQ56</accession>
<dbReference type="PROSITE" id="PS00723">
    <property type="entry name" value="POLYPRENYL_SYNTHASE_1"/>
    <property type="match status" value="1"/>
</dbReference>
<dbReference type="AlphaFoldDB" id="A0A1T4ZQ56"/>
<dbReference type="InterPro" id="IPR008949">
    <property type="entry name" value="Isoprenoid_synthase_dom_sf"/>
</dbReference>
<dbReference type="SUPFAM" id="SSF48576">
    <property type="entry name" value="Terpenoid synthases"/>
    <property type="match status" value="1"/>
</dbReference>
<evidence type="ECO:0000313" key="8">
    <source>
        <dbReference type="Proteomes" id="UP000243406"/>
    </source>
</evidence>
<comment type="cofactor">
    <cofactor evidence="1">
        <name>Mg(2+)</name>
        <dbReference type="ChEBI" id="CHEBI:18420"/>
    </cofactor>
</comment>
<evidence type="ECO:0000256" key="4">
    <source>
        <dbReference type="ARBA" id="ARBA00022723"/>
    </source>
</evidence>
<dbReference type="Pfam" id="PF00348">
    <property type="entry name" value="polyprenyl_synt"/>
    <property type="match status" value="1"/>
</dbReference>
<dbReference type="CDD" id="cd00685">
    <property type="entry name" value="Trans_IPPS_HT"/>
    <property type="match status" value="1"/>
</dbReference>
<dbReference type="Gene3D" id="1.10.600.10">
    <property type="entry name" value="Farnesyl Diphosphate Synthase"/>
    <property type="match status" value="1"/>
</dbReference>
<dbReference type="GO" id="GO:0008299">
    <property type="term" value="P:isoprenoid biosynthetic process"/>
    <property type="evidence" value="ECO:0007669"/>
    <property type="project" value="InterPro"/>
</dbReference>
<dbReference type="EMBL" id="FUYN01000001">
    <property type="protein sequence ID" value="SKB24836.1"/>
    <property type="molecule type" value="Genomic_DNA"/>
</dbReference>
<dbReference type="SFLD" id="SFLDS00005">
    <property type="entry name" value="Isoprenoid_Synthase_Type_I"/>
    <property type="match status" value="1"/>
</dbReference>
<keyword evidence="5" id="KW-0460">Magnesium</keyword>
<dbReference type="PANTHER" id="PTHR12001:SF69">
    <property type="entry name" value="ALL TRANS-POLYPRENYL-DIPHOSPHATE SYNTHASE PDSS1"/>
    <property type="match status" value="1"/>
</dbReference>
<keyword evidence="3 6" id="KW-0808">Transferase</keyword>
<sequence>MVLLGSGIYIMISLESAKNEFNNKLVEVLRKTPPSIRECTSYLSKSLGKNLRGNCILIVASDENQLVHEDAINLAVAIELFHLATLVHDDIIDDSPKRRGMDSLQSRFDKKTAVICGDYILAMAIELALKVDIKDEYKKYSLANYAKSVCLGELMQDTNLFNYNLSLKRYLTIIRGKTAALFEAAFVSGAIVLGEPKSNVDLYKKIGRYIGMIFQMSDDCMDYELTQAESNKPVLSDIAKGVITLPLIYAMKKNETIREKLEQGYDKNILAREIINFGGVEFTKAFSDRYYDKSIVCLDKLEISSEKYTMIKNVLDVAARR</sequence>
<dbReference type="InterPro" id="IPR000092">
    <property type="entry name" value="Polyprenyl_synt"/>
</dbReference>
<evidence type="ECO:0000256" key="1">
    <source>
        <dbReference type="ARBA" id="ARBA00001946"/>
    </source>
</evidence>
<name>A0A1T4ZQ56_9FIRM</name>
<keyword evidence="8" id="KW-1185">Reference proteome</keyword>
<evidence type="ECO:0000313" key="7">
    <source>
        <dbReference type="EMBL" id="SKB24836.1"/>
    </source>
</evidence>
<evidence type="ECO:0000256" key="5">
    <source>
        <dbReference type="ARBA" id="ARBA00022842"/>
    </source>
</evidence>
<protein>
    <submittedName>
        <fullName evidence="7">Heptaprenyl diphosphate synthase</fullName>
    </submittedName>
</protein>
<evidence type="ECO:0000256" key="3">
    <source>
        <dbReference type="ARBA" id="ARBA00022679"/>
    </source>
</evidence>
<organism evidence="7 8">
    <name type="scientific">Acetoanaerobium noterae</name>
    <dbReference type="NCBI Taxonomy" id="745369"/>
    <lineage>
        <taxon>Bacteria</taxon>
        <taxon>Bacillati</taxon>
        <taxon>Bacillota</taxon>
        <taxon>Clostridia</taxon>
        <taxon>Peptostreptococcales</taxon>
        <taxon>Filifactoraceae</taxon>
        <taxon>Acetoanaerobium</taxon>
    </lineage>
</organism>
<proteinExistence type="inferred from homology"/>
<evidence type="ECO:0000256" key="6">
    <source>
        <dbReference type="RuleBase" id="RU004466"/>
    </source>
</evidence>
<dbReference type="Proteomes" id="UP000243406">
    <property type="component" value="Unassembled WGS sequence"/>
</dbReference>
<reference evidence="8" key="1">
    <citation type="submission" date="2017-02" db="EMBL/GenBank/DDBJ databases">
        <authorList>
            <person name="Varghese N."/>
            <person name="Submissions S."/>
        </authorList>
    </citation>
    <scope>NUCLEOTIDE SEQUENCE [LARGE SCALE GENOMIC DNA]</scope>
    <source>
        <strain evidence="8">ATCC 35199</strain>
    </source>
</reference>
<gene>
    <name evidence="7" type="ORF">SAMN02745120_0193</name>
</gene>
<dbReference type="PANTHER" id="PTHR12001">
    <property type="entry name" value="GERANYLGERANYL PYROPHOSPHATE SYNTHASE"/>
    <property type="match status" value="1"/>
</dbReference>
<evidence type="ECO:0000256" key="2">
    <source>
        <dbReference type="ARBA" id="ARBA00006706"/>
    </source>
</evidence>
<comment type="similarity">
    <text evidence="2 6">Belongs to the FPP/GGPP synthase family.</text>
</comment>
<dbReference type="GO" id="GO:0004659">
    <property type="term" value="F:prenyltransferase activity"/>
    <property type="evidence" value="ECO:0007669"/>
    <property type="project" value="InterPro"/>
</dbReference>
<dbReference type="InterPro" id="IPR033749">
    <property type="entry name" value="Polyprenyl_synt_CS"/>
</dbReference>
<keyword evidence="4" id="KW-0479">Metal-binding</keyword>